<gene>
    <name evidence="1" type="ORF">EYH55_05240</name>
</gene>
<accession>A0A832ZZB5</accession>
<name>A0A832ZZB5_9EURY</name>
<keyword evidence="1" id="KW-0436">Ligase</keyword>
<feature type="non-terminal residue" evidence="1">
    <location>
        <position position="26"/>
    </location>
</feature>
<reference evidence="1" key="1">
    <citation type="journal article" date="2020" name="ISME J.">
        <title>Gammaproteobacteria mediating utilization of methyl-, sulfur- and petroleum organic compounds in deep ocean hydrothermal plumes.</title>
        <authorList>
            <person name="Zhou Z."/>
            <person name="Liu Y."/>
            <person name="Pan J."/>
            <person name="Cron B.R."/>
            <person name="Toner B.M."/>
            <person name="Anantharaman K."/>
            <person name="Breier J.A."/>
            <person name="Dick G.J."/>
            <person name="Li M."/>
        </authorList>
    </citation>
    <scope>NUCLEOTIDE SEQUENCE</scope>
    <source>
        <strain evidence="1">SZUA-1534</strain>
    </source>
</reference>
<sequence>MKKQRFCLDTTAITDSEVRKSLNVST</sequence>
<proteinExistence type="predicted"/>
<dbReference type="Proteomes" id="UP000623215">
    <property type="component" value="Unassembled WGS sequence"/>
</dbReference>
<evidence type="ECO:0000313" key="2">
    <source>
        <dbReference type="Proteomes" id="UP000623215"/>
    </source>
</evidence>
<dbReference type="EMBL" id="DQVW01000103">
    <property type="protein sequence ID" value="HIQ32864.1"/>
    <property type="molecule type" value="Genomic_DNA"/>
</dbReference>
<dbReference type="AlphaFoldDB" id="A0A832ZZB5"/>
<comment type="caution">
    <text evidence="1">The sequence shown here is derived from an EMBL/GenBank/DDBJ whole genome shotgun (WGS) entry which is preliminary data.</text>
</comment>
<protein>
    <submittedName>
        <fullName evidence="1">RNA ligase partner protein</fullName>
    </submittedName>
</protein>
<evidence type="ECO:0000313" key="1">
    <source>
        <dbReference type="EMBL" id="HIQ32864.1"/>
    </source>
</evidence>
<dbReference type="GO" id="GO:0016874">
    <property type="term" value="F:ligase activity"/>
    <property type="evidence" value="ECO:0007669"/>
    <property type="project" value="UniProtKB-KW"/>
</dbReference>
<organism evidence="1 2">
    <name type="scientific">Methanothermococcus okinawensis</name>
    <dbReference type="NCBI Taxonomy" id="155863"/>
    <lineage>
        <taxon>Archaea</taxon>
        <taxon>Methanobacteriati</taxon>
        <taxon>Methanobacteriota</taxon>
        <taxon>Methanomada group</taxon>
        <taxon>Methanococci</taxon>
        <taxon>Methanococcales</taxon>
        <taxon>Methanococcaceae</taxon>
        <taxon>Methanothermococcus</taxon>
    </lineage>
</organism>